<keyword evidence="3" id="KW-0520">NAD</keyword>
<proteinExistence type="inferred from homology"/>
<dbReference type="OrthoDB" id="9786703at2"/>
<dbReference type="InterPro" id="IPR036291">
    <property type="entry name" value="NAD(P)-bd_dom_sf"/>
</dbReference>
<dbReference type="SUPFAM" id="SSF51735">
    <property type="entry name" value="NAD(P)-binding Rossmann-fold domains"/>
    <property type="match status" value="1"/>
</dbReference>
<organism evidence="7 8">
    <name type="scientific">Limnochorda pilosa</name>
    <dbReference type="NCBI Taxonomy" id="1555112"/>
    <lineage>
        <taxon>Bacteria</taxon>
        <taxon>Bacillati</taxon>
        <taxon>Bacillota</taxon>
        <taxon>Limnochordia</taxon>
        <taxon>Limnochordales</taxon>
        <taxon>Limnochordaceae</taxon>
        <taxon>Limnochorda</taxon>
    </lineage>
</organism>
<dbReference type="InterPro" id="IPR013328">
    <property type="entry name" value="6PGD_dom2"/>
</dbReference>
<dbReference type="Pfam" id="PF14833">
    <property type="entry name" value="NAD_binding_11"/>
    <property type="match status" value="1"/>
</dbReference>
<dbReference type="PIRSF" id="PIRSF000103">
    <property type="entry name" value="HIBADH"/>
    <property type="match status" value="1"/>
</dbReference>
<dbReference type="InterPro" id="IPR015815">
    <property type="entry name" value="HIBADH-related"/>
</dbReference>
<protein>
    <submittedName>
        <fullName evidence="7">3-hydroxyisobutyrate dehydrogenase</fullName>
    </submittedName>
</protein>
<reference evidence="8" key="1">
    <citation type="submission" date="2015-07" db="EMBL/GenBank/DDBJ databases">
        <title>Complete genome sequence and phylogenetic analysis of Limnochorda pilosa.</title>
        <authorList>
            <person name="Watanabe M."/>
            <person name="Kojima H."/>
            <person name="Fukui M."/>
        </authorList>
    </citation>
    <scope>NUCLEOTIDE SEQUENCE [LARGE SCALE GENOMIC DNA]</scope>
    <source>
        <strain evidence="8">HC45</strain>
    </source>
</reference>
<dbReference type="GO" id="GO:0050661">
    <property type="term" value="F:NADP binding"/>
    <property type="evidence" value="ECO:0007669"/>
    <property type="project" value="InterPro"/>
</dbReference>
<gene>
    <name evidence="7" type="ORF">LIP_3223</name>
</gene>
<evidence type="ECO:0000256" key="2">
    <source>
        <dbReference type="ARBA" id="ARBA00023002"/>
    </source>
</evidence>
<dbReference type="PANTHER" id="PTHR43060">
    <property type="entry name" value="3-HYDROXYISOBUTYRATE DEHYDROGENASE-LIKE 1, MITOCHONDRIAL-RELATED"/>
    <property type="match status" value="1"/>
</dbReference>
<feature type="domain" description="3-hydroxyisobutyrate dehydrogenase-like NAD-binding" evidence="6">
    <location>
        <begin position="170"/>
        <end position="288"/>
    </location>
</feature>
<dbReference type="InterPro" id="IPR006115">
    <property type="entry name" value="6PGDH_NADP-bd"/>
</dbReference>
<evidence type="ECO:0000256" key="1">
    <source>
        <dbReference type="ARBA" id="ARBA00009080"/>
    </source>
</evidence>
<dbReference type="KEGG" id="lpil:LIP_3223"/>
<feature type="active site" evidence="4">
    <location>
        <position position="176"/>
    </location>
</feature>
<dbReference type="Gene3D" id="3.40.50.720">
    <property type="entry name" value="NAD(P)-binding Rossmann-like Domain"/>
    <property type="match status" value="1"/>
</dbReference>
<evidence type="ECO:0000259" key="6">
    <source>
        <dbReference type="Pfam" id="PF14833"/>
    </source>
</evidence>
<comment type="similarity">
    <text evidence="1">Belongs to the HIBADH-related family.</text>
</comment>
<dbReference type="Proteomes" id="UP000065807">
    <property type="component" value="Chromosome"/>
</dbReference>
<name>A0A0K2SPJ2_LIMPI</name>
<evidence type="ECO:0000256" key="3">
    <source>
        <dbReference type="ARBA" id="ARBA00023027"/>
    </source>
</evidence>
<dbReference type="Gene3D" id="1.10.1040.10">
    <property type="entry name" value="N-(1-d-carboxylethyl)-l-norvaline Dehydrogenase, domain 2"/>
    <property type="match status" value="1"/>
</dbReference>
<dbReference type="InterPro" id="IPR008927">
    <property type="entry name" value="6-PGluconate_DH-like_C_sf"/>
</dbReference>
<dbReference type="Pfam" id="PF03446">
    <property type="entry name" value="NAD_binding_2"/>
    <property type="match status" value="1"/>
</dbReference>
<dbReference type="GO" id="GO:0051287">
    <property type="term" value="F:NAD binding"/>
    <property type="evidence" value="ECO:0007669"/>
    <property type="project" value="InterPro"/>
</dbReference>
<dbReference type="STRING" id="1555112.LIP_3223"/>
<dbReference type="EMBL" id="AP014924">
    <property type="protein sequence ID" value="BAS29040.1"/>
    <property type="molecule type" value="Genomic_DNA"/>
</dbReference>
<dbReference type="SUPFAM" id="SSF48179">
    <property type="entry name" value="6-phosphogluconate dehydrogenase C-terminal domain-like"/>
    <property type="match status" value="1"/>
</dbReference>
<evidence type="ECO:0000313" key="8">
    <source>
        <dbReference type="Proteomes" id="UP000065807"/>
    </source>
</evidence>
<dbReference type="InterPro" id="IPR029154">
    <property type="entry name" value="HIBADH-like_NADP-bd"/>
</dbReference>
<dbReference type="GO" id="GO:0016491">
    <property type="term" value="F:oxidoreductase activity"/>
    <property type="evidence" value="ECO:0007669"/>
    <property type="project" value="UniProtKB-KW"/>
</dbReference>
<reference evidence="8" key="2">
    <citation type="journal article" date="2016" name="Int. J. Syst. Evol. Microbiol.">
        <title>Complete genome sequence and cell structure of Limnochorda pilosa, a Gram-negative spore-former within the phylum Firmicutes.</title>
        <authorList>
            <person name="Watanabe M."/>
            <person name="Kojima H."/>
            <person name="Fukui M."/>
        </authorList>
    </citation>
    <scope>NUCLEOTIDE SEQUENCE [LARGE SCALE GENOMIC DNA]</scope>
    <source>
        <strain evidence="8">HC45</strain>
    </source>
</reference>
<keyword evidence="8" id="KW-1185">Reference proteome</keyword>
<dbReference type="PANTHER" id="PTHR43060:SF15">
    <property type="entry name" value="3-HYDROXYISOBUTYRATE DEHYDROGENASE-LIKE 1, MITOCHONDRIAL-RELATED"/>
    <property type="match status" value="1"/>
</dbReference>
<evidence type="ECO:0000313" key="7">
    <source>
        <dbReference type="EMBL" id="BAS29040.1"/>
    </source>
</evidence>
<accession>A0A0K2SPJ2</accession>
<dbReference type="RefSeq" id="WP_068140283.1">
    <property type="nucleotide sequence ID" value="NZ_AP014924.1"/>
</dbReference>
<keyword evidence="2" id="KW-0560">Oxidoreductase</keyword>
<dbReference type="AlphaFoldDB" id="A0A0K2SPJ2"/>
<feature type="domain" description="6-phosphogluconate dehydrogenase NADP-binding" evidence="5">
    <location>
        <begin position="10"/>
        <end position="167"/>
    </location>
</feature>
<evidence type="ECO:0000259" key="5">
    <source>
        <dbReference type="Pfam" id="PF03446"/>
    </source>
</evidence>
<evidence type="ECO:0000256" key="4">
    <source>
        <dbReference type="PIRSR" id="PIRSR000103-1"/>
    </source>
</evidence>
<sequence length="304" mass="31610">MAAVGWQEAVGVIGLGQMGGGMARFLSGQVATFGYDVRPEAREALSRAGGRSCSSLEELAAASRVWVSSLPDGAAVRTACLGPRGLESLGRPGDILVELSTISPDEIREVAARLEARGMAVVDGSVTGGPEEAATGRMTVLAAGEPGLLGRVRPLLELLGEHVHLLGAVGEAKAVKLVNNVMSLGNVLVAAEAFTLGLKAGVPAERLYAILSTAGGRSDHFVRRFPRAIRGDLAPGFALALGVKDLRLALDFARQAGSPLPATAVMEELYAMACRAGRGEQDFVAILAQYREWAGMAPQADREA</sequence>